<dbReference type="Gene3D" id="2.160.20.80">
    <property type="entry name" value="E3 ubiquitin-protein ligase SopA"/>
    <property type="match status" value="1"/>
</dbReference>
<evidence type="ECO:0000256" key="1">
    <source>
        <dbReference type="ARBA" id="ARBA00022574"/>
    </source>
</evidence>
<feature type="repeat" description="WD" evidence="3">
    <location>
        <begin position="612"/>
        <end position="653"/>
    </location>
</feature>
<feature type="domain" description="EML-like second beta-propeller" evidence="5">
    <location>
        <begin position="1039"/>
        <end position="1196"/>
    </location>
</feature>
<dbReference type="OrthoDB" id="434800at2"/>
<feature type="repeat" description="WD" evidence="3">
    <location>
        <begin position="990"/>
        <end position="1031"/>
    </location>
</feature>
<dbReference type="Pfam" id="PF23414">
    <property type="entry name" value="Beta-prop_EML_2"/>
    <property type="match status" value="2"/>
</dbReference>
<feature type="repeat" description="WD" evidence="3">
    <location>
        <begin position="1156"/>
        <end position="1197"/>
    </location>
</feature>
<dbReference type="InterPro" id="IPR002182">
    <property type="entry name" value="NB-ARC"/>
</dbReference>
<dbReference type="AlphaFoldDB" id="A8ZQQ8"/>
<keyword evidence="1 3" id="KW-0853">WD repeat</keyword>
<feature type="repeat" description="WD" evidence="3">
    <location>
        <begin position="739"/>
        <end position="780"/>
    </location>
</feature>
<dbReference type="Pfam" id="PF00805">
    <property type="entry name" value="Pentapeptide"/>
    <property type="match status" value="1"/>
</dbReference>
<keyword evidence="2" id="KW-0677">Repeat</keyword>
<feature type="repeat" description="WD" evidence="3">
    <location>
        <begin position="907"/>
        <end position="948"/>
    </location>
</feature>
<feature type="domain" description="NB-ARC" evidence="4">
    <location>
        <begin position="199"/>
        <end position="279"/>
    </location>
</feature>
<dbReference type="SUPFAM" id="SSF52540">
    <property type="entry name" value="P-loop containing nucleoside triphosphate hydrolases"/>
    <property type="match status" value="2"/>
</dbReference>
<dbReference type="Proteomes" id="UP000000268">
    <property type="component" value="Plasmid pREB7"/>
</dbReference>
<dbReference type="SMART" id="SM00320">
    <property type="entry name" value="WD40"/>
    <property type="match status" value="14"/>
</dbReference>
<feature type="repeat" description="WD" evidence="3">
    <location>
        <begin position="696"/>
        <end position="737"/>
    </location>
</feature>
<dbReference type="Gene3D" id="2.130.10.10">
    <property type="entry name" value="YVTN repeat-like/Quinoprotein amine dehydrogenase"/>
    <property type="match status" value="7"/>
</dbReference>
<dbReference type="PROSITE" id="PS50082">
    <property type="entry name" value="WD_REPEATS_2"/>
    <property type="match status" value="14"/>
</dbReference>
<reference evidence="6 7" key="1">
    <citation type="journal article" date="2008" name="Proc. Natl. Acad. Sci. U.S.A.">
        <title>Niche adaptation and genome expansion in the chlorophyll d-producing cyanobacterium Acaryochloris marina.</title>
        <authorList>
            <person name="Swingley W.D."/>
            <person name="Chen M."/>
            <person name="Cheung P.C."/>
            <person name="Conrad A.L."/>
            <person name="Dejesa L.C."/>
            <person name="Hao J."/>
            <person name="Honchak B.M."/>
            <person name="Karbach L.E."/>
            <person name="Kurdoglu A."/>
            <person name="Lahiri S."/>
            <person name="Mastrian S.D."/>
            <person name="Miyashita H."/>
            <person name="Page L."/>
            <person name="Ramakrishna P."/>
            <person name="Satoh S."/>
            <person name="Sattley W.M."/>
            <person name="Shimada Y."/>
            <person name="Taylor H.L."/>
            <person name="Tomo T."/>
            <person name="Tsuchiya T."/>
            <person name="Wang Z.T."/>
            <person name="Raymond J."/>
            <person name="Mimuro M."/>
            <person name="Blankenship R.E."/>
            <person name="Touchman J.W."/>
        </authorList>
    </citation>
    <scope>NUCLEOTIDE SEQUENCE [LARGE SCALE GENOMIC DNA]</scope>
    <source>
        <strain evidence="7">MBIC 11017</strain>
        <plasmid evidence="7">Plasmid pREB7</plasmid>
    </source>
</reference>
<evidence type="ECO:0000313" key="7">
    <source>
        <dbReference type="Proteomes" id="UP000000268"/>
    </source>
</evidence>
<organism evidence="6 7">
    <name type="scientific">Acaryochloris marina (strain MBIC 11017)</name>
    <dbReference type="NCBI Taxonomy" id="329726"/>
    <lineage>
        <taxon>Bacteria</taxon>
        <taxon>Bacillati</taxon>
        <taxon>Cyanobacteriota</taxon>
        <taxon>Cyanophyceae</taxon>
        <taxon>Acaryochloridales</taxon>
        <taxon>Acaryochloridaceae</taxon>
        <taxon>Acaryochloris</taxon>
    </lineage>
</organism>
<dbReference type="KEGG" id="amr:AM1_G0164"/>
<dbReference type="PANTHER" id="PTHR19879:SF9">
    <property type="entry name" value="TRANSCRIPTION INITIATION FACTOR TFIID SUBUNIT 5"/>
    <property type="match status" value="1"/>
</dbReference>
<dbReference type="InterPro" id="IPR001646">
    <property type="entry name" value="5peptide_repeat"/>
</dbReference>
<dbReference type="CDD" id="cd00200">
    <property type="entry name" value="WD40"/>
    <property type="match status" value="2"/>
</dbReference>
<feature type="repeat" description="WD" evidence="3">
    <location>
        <begin position="823"/>
        <end position="864"/>
    </location>
</feature>
<dbReference type="eggNOG" id="COG1672">
    <property type="taxonomic scope" value="Bacteria"/>
</dbReference>
<proteinExistence type="predicted"/>
<dbReference type="Pfam" id="PF00400">
    <property type="entry name" value="WD40"/>
    <property type="match status" value="5"/>
</dbReference>
<sequence length="1234" mass="138879">MPSGCQVDANFKPITTQCKLNYVFNSGTKNLSLGLFQMSRVNFSTEISPQLKQKIITAFYEKYRKSEYSRLQISKFLHDWEQTISEKVPSDQTIHNFLNSKYSSYKYWLVDGLCRLLLGQPYDQLNLLEPLSETQTRIKHARCGEFRCNWGDAPDVSIFFGRTRELSMLQRWIVDDHCRLVAIVGIRGSGKTHLSVKLGHGGVGKTDLSLKLANGIQEDFDFVFWGKLLNAPPLRDYLTEVVKFLSHQQETELPGSEDKQISRLLYYLQSRRCLLILDNFESILQGGEQAGNYRQGFEGYGQLVQKIRDVNHQSCLLLTSREKPRDIRPVTGGGNHIQCLELQGLSVEEAHQLLTQLGEFTATDKDWEHLLSFYDGNPLALELAANHINEVFNGSISAFLREGRPIFDDLKQLLDWHFERLSWKEQEVVYWLALHREPVSISTLRTDLLRVGDKWDLPSTLQNLKRRLPLEKSSVGFTLQPVLIEYLTDRIIRQVIQELETNALDIFNRFALCKPVAKDYLRKTQARLILEPIAQLFAADQRPLLQFFQYFREHPQFSQGYAASNCLHLLRWLQADLSGCNLSQLTFRQADFQGMTLHQIDLTGSDFRNCTFTQSFGAFFSVAFSSDGQSMVTGGNDGQITIWDMHSYQPLKILQGTGDWVWCVTFTPDAQYLVSGSDDSKVRVWSVESGECLRVLSGHRDRVWSLDISPDGQTLATVSDDNTLKLWSLDSGACLRTINDVHGASPKSICFSPHEETLATGSEDGTVKLWDIRSGQCLWTGTGHSNMVNSVTFSPDGNLLASAAWDNAVMVWSIRTRSCLAKLQGHQSIIWDAAFSPDGKWLASSDHQGVIRIWKIASYQCFRTIQAHASVIWGIAFSPDSQLLVSSGGESMVKLWRVDTGVCQQTLQGYINRTWSVSFHPNGQTLANGHEDGTLQVWDIHTGHNRQVFRGHQNWLWGVAFSHQGQILASACQDGVVKVWSYPDGHCLHSIEHGNRVFPLAFSPDGKWLATGCDDSFVRLLSVASGECLKQLIGHTNRIWGLAFSPSGHIMASGSDDLTVRLWYLESEESLVIDVGTRVRSVAFSPDGQILASGSDYESIQLWSVEMRKCIRELPGHKQFIWSVAFSPDGECLASASQDQTARLWSLETGECLQIFQGHTARVISVEFSPDGQTIATASDDGSVKLWDLHSAQCIRTFRPSRPYEKTNISRTTGLTDAQKSSLITLGAVDDLFG</sequence>
<keyword evidence="7" id="KW-1185">Reference proteome</keyword>
<accession>A8ZQQ8</accession>
<dbReference type="EMBL" id="CP000844">
    <property type="protein sequence ID" value="ABW33344.1"/>
    <property type="molecule type" value="Genomic_DNA"/>
</dbReference>
<dbReference type="PROSITE" id="PS00678">
    <property type="entry name" value="WD_REPEATS_1"/>
    <property type="match status" value="3"/>
</dbReference>
<dbReference type="PROSITE" id="PS50294">
    <property type="entry name" value="WD_REPEATS_REGION"/>
    <property type="match status" value="13"/>
</dbReference>
<dbReference type="InterPro" id="IPR055442">
    <property type="entry name" value="Beta-prop_EML-like_2nd"/>
</dbReference>
<feature type="repeat" description="WD" evidence="3">
    <location>
        <begin position="865"/>
        <end position="906"/>
    </location>
</feature>
<gene>
    <name evidence="6" type="ordered locus">AM1_G0164</name>
</gene>
<dbReference type="SUPFAM" id="SSF50978">
    <property type="entry name" value="WD40 repeat-like"/>
    <property type="match status" value="2"/>
</dbReference>
<evidence type="ECO:0000259" key="5">
    <source>
        <dbReference type="Pfam" id="PF23414"/>
    </source>
</evidence>
<dbReference type="InterPro" id="IPR036322">
    <property type="entry name" value="WD40_repeat_dom_sf"/>
</dbReference>
<feature type="repeat" description="WD" evidence="3">
    <location>
        <begin position="949"/>
        <end position="990"/>
    </location>
</feature>
<name>A8ZQQ8_ACAM1</name>
<feature type="domain" description="EML-like second beta-propeller" evidence="5">
    <location>
        <begin position="703"/>
        <end position="860"/>
    </location>
</feature>
<dbReference type="eggNOG" id="COG2319">
    <property type="taxonomic scope" value="Bacteria"/>
</dbReference>
<keyword evidence="6" id="KW-0614">Plasmid</keyword>
<dbReference type="InterPro" id="IPR019775">
    <property type="entry name" value="WD40_repeat_CS"/>
</dbReference>
<geneLocation type="plasmid" evidence="6 7">
    <name>pREB7</name>
</geneLocation>
<feature type="repeat" description="WD" evidence="3">
    <location>
        <begin position="1114"/>
        <end position="1155"/>
    </location>
</feature>
<dbReference type="InterPro" id="IPR027417">
    <property type="entry name" value="P-loop_NTPase"/>
</dbReference>
<dbReference type="HOGENOM" id="CLU_005071_2_0_3"/>
<evidence type="ECO:0000256" key="3">
    <source>
        <dbReference type="PROSITE-ProRule" id="PRU00221"/>
    </source>
</evidence>
<evidence type="ECO:0000256" key="2">
    <source>
        <dbReference type="ARBA" id="ARBA00022737"/>
    </source>
</evidence>
<dbReference type="InterPro" id="IPR001680">
    <property type="entry name" value="WD40_rpt"/>
</dbReference>
<dbReference type="Pfam" id="PF00931">
    <property type="entry name" value="NB-ARC"/>
    <property type="match status" value="1"/>
</dbReference>
<feature type="repeat" description="WD" evidence="3">
    <location>
        <begin position="654"/>
        <end position="695"/>
    </location>
</feature>
<dbReference type="InterPro" id="IPR020472">
    <property type="entry name" value="WD40_PAC1"/>
</dbReference>
<feature type="repeat" description="WD" evidence="3">
    <location>
        <begin position="1079"/>
        <end position="1113"/>
    </location>
</feature>
<evidence type="ECO:0000259" key="4">
    <source>
        <dbReference type="Pfam" id="PF00931"/>
    </source>
</evidence>
<dbReference type="PANTHER" id="PTHR19879">
    <property type="entry name" value="TRANSCRIPTION INITIATION FACTOR TFIID"/>
    <property type="match status" value="1"/>
</dbReference>
<dbReference type="SUPFAM" id="SSF141571">
    <property type="entry name" value="Pentapeptide repeat-like"/>
    <property type="match status" value="1"/>
</dbReference>
<dbReference type="InterPro" id="IPR015943">
    <property type="entry name" value="WD40/YVTN_repeat-like_dom_sf"/>
</dbReference>
<evidence type="ECO:0000313" key="6">
    <source>
        <dbReference type="EMBL" id="ABW33344.1"/>
    </source>
</evidence>
<dbReference type="PRINTS" id="PR00320">
    <property type="entry name" value="GPROTEINBRPT"/>
</dbReference>
<dbReference type="Gene3D" id="3.40.50.300">
    <property type="entry name" value="P-loop containing nucleotide triphosphate hydrolases"/>
    <property type="match status" value="2"/>
</dbReference>
<feature type="repeat" description="WD" evidence="3">
    <location>
        <begin position="1032"/>
        <end position="1073"/>
    </location>
</feature>
<feature type="repeat" description="WD" evidence="3">
    <location>
        <begin position="781"/>
        <end position="822"/>
    </location>
</feature>
<protein>
    <submittedName>
        <fullName evidence="6">WD-repeat protein</fullName>
    </submittedName>
</protein>